<feature type="compositionally biased region" description="Pro residues" evidence="1">
    <location>
        <begin position="610"/>
        <end position="662"/>
    </location>
</feature>
<feature type="compositionally biased region" description="Basic and acidic residues" evidence="1">
    <location>
        <begin position="805"/>
        <end position="826"/>
    </location>
</feature>
<dbReference type="SMART" id="SM00582">
    <property type="entry name" value="RPR"/>
    <property type="match status" value="1"/>
</dbReference>
<dbReference type="InterPro" id="IPR056721">
    <property type="entry name" value="DUF7819"/>
</dbReference>
<feature type="compositionally biased region" description="Polar residues" evidence="1">
    <location>
        <begin position="502"/>
        <end position="512"/>
    </location>
</feature>
<dbReference type="PROSITE" id="PS51391">
    <property type="entry name" value="CID"/>
    <property type="match status" value="1"/>
</dbReference>
<dbReference type="PROSITE" id="PS50128">
    <property type="entry name" value="SURP"/>
    <property type="match status" value="1"/>
</dbReference>
<dbReference type="PANTHER" id="PTHR12323">
    <property type="entry name" value="SR-RELATED CTD ASSOCIATED FACTOR 6"/>
    <property type="match status" value="1"/>
</dbReference>
<feature type="compositionally biased region" description="Low complexity" evidence="1">
    <location>
        <begin position="859"/>
        <end position="876"/>
    </location>
</feature>
<dbReference type="SMART" id="SM00443">
    <property type="entry name" value="G_patch"/>
    <property type="match status" value="1"/>
</dbReference>
<proteinExistence type="predicted"/>
<accession>A0A812D3Z2</accession>
<feature type="compositionally biased region" description="Pro residues" evidence="1">
    <location>
        <begin position="671"/>
        <end position="713"/>
    </location>
</feature>
<evidence type="ECO:0000313" key="5">
    <source>
        <dbReference type="EMBL" id="CAE1284657.1"/>
    </source>
</evidence>
<dbReference type="Pfam" id="PF01585">
    <property type="entry name" value="G-patch"/>
    <property type="match status" value="1"/>
</dbReference>
<dbReference type="InterPro" id="IPR035967">
    <property type="entry name" value="SWAP/Surp_sf"/>
</dbReference>
<dbReference type="Proteomes" id="UP000597762">
    <property type="component" value="Unassembled WGS sequence"/>
</dbReference>
<keyword evidence="6" id="KW-1185">Reference proteome</keyword>
<feature type="compositionally biased region" description="Basic residues" evidence="1">
    <location>
        <begin position="847"/>
        <end position="858"/>
    </location>
</feature>
<feature type="compositionally biased region" description="Pro residues" evidence="1">
    <location>
        <begin position="517"/>
        <end position="557"/>
    </location>
</feature>
<feature type="domain" description="CID" evidence="4">
    <location>
        <begin position="222"/>
        <end position="362"/>
    </location>
</feature>
<dbReference type="Pfam" id="PF25127">
    <property type="entry name" value="DUF7819"/>
    <property type="match status" value="1"/>
</dbReference>
<dbReference type="SMART" id="SM00648">
    <property type="entry name" value="SWAP"/>
    <property type="match status" value="1"/>
</dbReference>
<dbReference type="GO" id="GO:0006874">
    <property type="term" value="P:intracellular calcium ion homeostasis"/>
    <property type="evidence" value="ECO:0007669"/>
    <property type="project" value="TreeGrafter"/>
</dbReference>
<feature type="region of interest" description="Disordered" evidence="1">
    <location>
        <begin position="416"/>
        <end position="716"/>
    </location>
</feature>
<evidence type="ECO:0000259" key="3">
    <source>
        <dbReference type="PROSITE" id="PS50174"/>
    </source>
</evidence>
<evidence type="ECO:0000259" key="2">
    <source>
        <dbReference type="PROSITE" id="PS50128"/>
    </source>
</evidence>
<dbReference type="EMBL" id="CAHIKZ030002301">
    <property type="protein sequence ID" value="CAE1284657.1"/>
    <property type="molecule type" value="Genomic_DNA"/>
</dbReference>
<dbReference type="SUPFAM" id="SSF109905">
    <property type="entry name" value="Surp module (SWAP domain)"/>
    <property type="match status" value="1"/>
</dbReference>
<dbReference type="GO" id="GO:0003723">
    <property type="term" value="F:RNA binding"/>
    <property type="evidence" value="ECO:0007669"/>
    <property type="project" value="InterPro"/>
</dbReference>
<feature type="compositionally biased region" description="Low complexity" evidence="1">
    <location>
        <begin position="440"/>
        <end position="480"/>
    </location>
</feature>
<dbReference type="Gene3D" id="1.25.40.90">
    <property type="match status" value="1"/>
</dbReference>
<dbReference type="InterPro" id="IPR000061">
    <property type="entry name" value="Surp"/>
</dbReference>
<dbReference type="InterPro" id="IPR006569">
    <property type="entry name" value="CID_dom"/>
</dbReference>
<dbReference type="AlphaFoldDB" id="A0A812D3Z2"/>
<feature type="compositionally biased region" description="Low complexity" evidence="1">
    <location>
        <begin position="571"/>
        <end position="584"/>
    </location>
</feature>
<dbReference type="Gene3D" id="1.10.10.790">
    <property type="entry name" value="Surp module"/>
    <property type="match status" value="1"/>
</dbReference>
<dbReference type="Pfam" id="PF01805">
    <property type="entry name" value="Surp"/>
    <property type="match status" value="1"/>
</dbReference>
<evidence type="ECO:0000313" key="6">
    <source>
        <dbReference type="Proteomes" id="UP000597762"/>
    </source>
</evidence>
<gene>
    <name evidence="5" type="ORF">SPHA_44864</name>
</gene>
<comment type="caution">
    <text evidence="5">The sequence shown here is derived from an EMBL/GenBank/DDBJ whole genome shotgun (WGS) entry which is preliminary data.</text>
</comment>
<dbReference type="PROSITE" id="PS50174">
    <property type="entry name" value="G_PATCH"/>
    <property type="match status" value="1"/>
</dbReference>
<dbReference type="InterPro" id="IPR008942">
    <property type="entry name" value="ENTH_VHS"/>
</dbReference>
<evidence type="ECO:0000256" key="1">
    <source>
        <dbReference type="SAM" id="MobiDB-lite"/>
    </source>
</evidence>
<feature type="compositionally biased region" description="Pro residues" evidence="1">
    <location>
        <begin position="133"/>
        <end position="158"/>
    </location>
</feature>
<feature type="domain" description="G-patch" evidence="3">
    <location>
        <begin position="906"/>
        <end position="955"/>
    </location>
</feature>
<organism evidence="5 6">
    <name type="scientific">Acanthosepion pharaonis</name>
    <name type="common">Pharaoh cuttlefish</name>
    <name type="synonym">Sepia pharaonis</name>
    <dbReference type="NCBI Taxonomy" id="158019"/>
    <lineage>
        <taxon>Eukaryota</taxon>
        <taxon>Metazoa</taxon>
        <taxon>Spiralia</taxon>
        <taxon>Lophotrochozoa</taxon>
        <taxon>Mollusca</taxon>
        <taxon>Cephalopoda</taxon>
        <taxon>Coleoidea</taxon>
        <taxon>Decapodiformes</taxon>
        <taxon>Sepiida</taxon>
        <taxon>Sepiina</taxon>
        <taxon>Sepiidae</taxon>
        <taxon>Acanthosepion</taxon>
    </lineage>
</organism>
<reference evidence="5" key="1">
    <citation type="submission" date="2021-01" db="EMBL/GenBank/DDBJ databases">
        <authorList>
            <person name="Li R."/>
            <person name="Bekaert M."/>
        </authorList>
    </citation>
    <scope>NUCLEOTIDE SEQUENCE</scope>
    <source>
        <strain evidence="5">Farmed</strain>
    </source>
</reference>
<dbReference type="SUPFAM" id="SSF48464">
    <property type="entry name" value="ENTH/VHS domain"/>
    <property type="match status" value="1"/>
</dbReference>
<dbReference type="InterPro" id="IPR000467">
    <property type="entry name" value="G_patch_dom"/>
</dbReference>
<feature type="region of interest" description="Disordered" evidence="1">
    <location>
        <begin position="800"/>
        <end position="905"/>
    </location>
</feature>
<sequence length="1013" mass="110653">MDIPNPPEDLEQKNIIDKLANFVARNGPEFEQMTKQKQKDNAKFSFLFGGEYYQYYQYKVNAERSGKSHPFQEVPAHPGLLQSTHILPDAGPNFHYQANGCLVHVPRQDKPQDALKQQQALVQHAMSQQVIPPTAPWQATPPPAGGPMAPLPQGPPAGAPQTPLSSLQQQLQQQLSQMQEQIKQSEQNLNAQYQSLIQQQQIQIEEAIVKARKKKMDQLSENCEIDLEELDKTVQPIIESCTKDAILNGKSWIFTHCVSEEHCELIAQYLLNRITDKDSTFDVKLHLIYLINDLLHHCQRKNADELKTHLEGIVVPAFCTASVHFTEDKKQKLTKLLNLWESNKYFDTETIEKLKNPVDSVANYQANLITEYGSIVTQITAAIQAQYAQLQKQHQDFASHLNIQLQQRQQQLQLLQQGGGPPPQTGPGGRENQVPQSVQPSGVLAGAPLAAPPQQGVPQQGVPPQVQQAVSQVPQQQGAPPIMPPNLPNNTASSAPPGITPTGISPSTSIANITMPPQQPPPNSRPGPSQPPPVMPGATGPPPPQSMPPQGMPPQGMPPQGMAPGVPPPGMAAGAPPRGAAGPFPQGPPPNMPQPGAHVSSGTGGSGAGGPPPPNFGPPNFGGPPPPFGPPIPNYHSRPPIPGPGPGPGPNQGPGHPPPPPQLFEYGHGMLPPPPQEFSGPPNGPHPPAGPLPMPDFSKPPPGFPQAPPPIPLPTEMDLTPSVPYYELPAGLMAPLVKLEDTDYKPLDSKDIRLPPPMPPSERLLAAVEAFYSNPSHDRPRDSEGWEKLGLYEFFKAKQKAKKLKDRELEKEKEKEKQSQQTDRFRSRSRSQSPPRPRSRSNSPRSRPPRRSRSRSKSKSPLPYLRSSKSRSPSPARNRRRSCSTTPPSFANENFGPGTFDQRIGEDNKGHQLLMKMGWSGKGLGVTEQGIVDPIAGGECRDRQNLYKGIGFDIKDPFEQFRMKQEQVKKELLLPLVKDCDINPRPANSSTTYSRTTRGRLTPESIAIAFFSG</sequence>
<dbReference type="OrthoDB" id="21470at2759"/>
<dbReference type="GO" id="GO:0048471">
    <property type="term" value="C:perinuclear region of cytoplasm"/>
    <property type="evidence" value="ECO:0007669"/>
    <property type="project" value="TreeGrafter"/>
</dbReference>
<dbReference type="PANTHER" id="PTHR12323:SF0">
    <property type="entry name" value="CALCIUM HOMEOSTASIS ENDOPLASMIC RETICULUM PROTEIN"/>
    <property type="match status" value="1"/>
</dbReference>
<name>A0A812D3Z2_ACAPH</name>
<dbReference type="Pfam" id="PF04818">
    <property type="entry name" value="CID"/>
    <property type="match status" value="1"/>
</dbReference>
<dbReference type="GO" id="GO:0006396">
    <property type="term" value="P:RNA processing"/>
    <property type="evidence" value="ECO:0007669"/>
    <property type="project" value="InterPro"/>
</dbReference>
<feature type="region of interest" description="Disordered" evidence="1">
    <location>
        <begin position="133"/>
        <end position="166"/>
    </location>
</feature>
<protein>
    <submittedName>
        <fullName evidence="5">CHERP</fullName>
    </submittedName>
</protein>
<evidence type="ECO:0000259" key="4">
    <source>
        <dbReference type="PROSITE" id="PS51391"/>
    </source>
</evidence>
<feature type="domain" description="SURP motif" evidence="2">
    <location>
        <begin position="15"/>
        <end position="57"/>
    </location>
</feature>